<dbReference type="GO" id="GO:0020037">
    <property type="term" value="F:heme binding"/>
    <property type="evidence" value="ECO:0007669"/>
    <property type="project" value="InterPro"/>
</dbReference>
<comment type="caution">
    <text evidence="7">The sequence shown here is derived from an EMBL/GenBank/DDBJ whole genome shotgun (WGS) entry which is preliminary data.</text>
</comment>
<dbReference type="GO" id="GO:0005506">
    <property type="term" value="F:iron ion binding"/>
    <property type="evidence" value="ECO:0007669"/>
    <property type="project" value="InterPro"/>
</dbReference>
<evidence type="ECO:0000256" key="5">
    <source>
        <dbReference type="PIRSR" id="PIRSR602401-1"/>
    </source>
</evidence>
<dbReference type="PROSITE" id="PS00086">
    <property type="entry name" value="CYTOCHROME_P450"/>
    <property type="match status" value="1"/>
</dbReference>
<keyword evidence="8" id="KW-1185">Reference proteome</keyword>
<keyword evidence="6" id="KW-0560">Oxidoreductase</keyword>
<evidence type="ECO:0000256" key="1">
    <source>
        <dbReference type="ARBA" id="ARBA00010617"/>
    </source>
</evidence>
<dbReference type="PANTHER" id="PTHR24300">
    <property type="entry name" value="CYTOCHROME P450 508A4-RELATED"/>
    <property type="match status" value="1"/>
</dbReference>
<dbReference type="PANTHER" id="PTHR24300:SF375">
    <property type="entry name" value="CYTOCHROME P450 FAMILY"/>
    <property type="match status" value="1"/>
</dbReference>
<evidence type="ECO:0000256" key="2">
    <source>
        <dbReference type="ARBA" id="ARBA00022723"/>
    </source>
</evidence>
<organism evidence="7 8">
    <name type="scientific">Amblyomma americanum</name>
    <name type="common">Lone star tick</name>
    <dbReference type="NCBI Taxonomy" id="6943"/>
    <lineage>
        <taxon>Eukaryota</taxon>
        <taxon>Metazoa</taxon>
        <taxon>Ecdysozoa</taxon>
        <taxon>Arthropoda</taxon>
        <taxon>Chelicerata</taxon>
        <taxon>Arachnida</taxon>
        <taxon>Acari</taxon>
        <taxon>Parasitiformes</taxon>
        <taxon>Ixodida</taxon>
        <taxon>Ixodoidea</taxon>
        <taxon>Ixodidae</taxon>
        <taxon>Amblyomminae</taxon>
        <taxon>Amblyomma</taxon>
    </lineage>
</organism>
<dbReference type="SUPFAM" id="SSF48264">
    <property type="entry name" value="Cytochrome P450"/>
    <property type="match status" value="1"/>
</dbReference>
<dbReference type="InterPro" id="IPR017972">
    <property type="entry name" value="Cyt_P450_CS"/>
</dbReference>
<dbReference type="Gene3D" id="1.10.630.10">
    <property type="entry name" value="Cytochrome P450"/>
    <property type="match status" value="1"/>
</dbReference>
<protein>
    <recommendedName>
        <fullName evidence="9">Cytochrome</fullName>
    </recommendedName>
</protein>
<keyword evidence="5 6" id="KW-0349">Heme</keyword>
<evidence type="ECO:0000313" key="8">
    <source>
        <dbReference type="Proteomes" id="UP001321473"/>
    </source>
</evidence>
<keyword evidence="2 5" id="KW-0479">Metal-binding</keyword>
<proteinExistence type="inferred from homology"/>
<dbReference type="Pfam" id="PF00067">
    <property type="entry name" value="p450"/>
    <property type="match status" value="1"/>
</dbReference>
<dbReference type="GO" id="GO:0016712">
    <property type="term" value="F:oxidoreductase activity, acting on paired donors, with incorporation or reduction of molecular oxygen, reduced flavin or flavoprotein as one donor, and incorporation of one atom of oxygen"/>
    <property type="evidence" value="ECO:0007669"/>
    <property type="project" value="TreeGrafter"/>
</dbReference>
<dbReference type="EMBL" id="JARKHS020033447">
    <property type="protein sequence ID" value="KAK8759071.1"/>
    <property type="molecule type" value="Genomic_DNA"/>
</dbReference>
<evidence type="ECO:0008006" key="9">
    <source>
        <dbReference type="Google" id="ProtNLM"/>
    </source>
</evidence>
<evidence type="ECO:0000313" key="7">
    <source>
        <dbReference type="EMBL" id="KAK8759071.1"/>
    </source>
</evidence>
<keyword evidence="3 5" id="KW-0408">Iron</keyword>
<dbReference type="InterPro" id="IPR001128">
    <property type="entry name" value="Cyt_P450"/>
</dbReference>
<dbReference type="InterPro" id="IPR036396">
    <property type="entry name" value="Cyt_P450_sf"/>
</dbReference>
<sequence>MTIGGDYYQLLVNQSGDIWTASRSFFLKMQRNIWFSKPMEKRIAEELRRLSQRIAASKEEPLLVEEYFLDSFVNIKASLVYGAHMTGDTTESYQLRSIVKRAHKAIQKGPLYRFWPRLLVKLCTILPFTLNGKVRAALKELEGFTIKQINDYLAATSEKPDCEFIRAYLKKVEEAKGDPNPVFQYRYLVGNINSVILGGIFGPTRSIVAHMVLLGALRHRIQDRVQQEIDEVIGASRTPTWEDRKRMPFTMACIWEMERWNKNSGFDLPRTSAHDILVDDVFIPKGTVVILNQWAVNNNPSVWKNPHLFDPTRYLMEDGTLFYKKPDNHVGFSVGKRSCPGEPFALMEIFLMVTFLLQRYHVVLGQPLDFDVQDKNVAHCRLEHVKLRFVPRCASKT</sequence>
<comment type="similarity">
    <text evidence="1 6">Belongs to the cytochrome P450 family.</text>
</comment>
<evidence type="ECO:0000256" key="4">
    <source>
        <dbReference type="ARBA" id="ARBA00023033"/>
    </source>
</evidence>
<dbReference type="InterPro" id="IPR050182">
    <property type="entry name" value="Cytochrome_P450_fam2"/>
</dbReference>
<dbReference type="InterPro" id="IPR002401">
    <property type="entry name" value="Cyt_P450_E_grp-I"/>
</dbReference>
<dbReference type="PRINTS" id="PR00463">
    <property type="entry name" value="EP450I"/>
</dbReference>
<keyword evidence="4 6" id="KW-0503">Monooxygenase</keyword>
<comment type="cofactor">
    <cofactor evidence="5">
        <name>heme</name>
        <dbReference type="ChEBI" id="CHEBI:30413"/>
    </cofactor>
</comment>
<dbReference type="GO" id="GO:0005737">
    <property type="term" value="C:cytoplasm"/>
    <property type="evidence" value="ECO:0007669"/>
    <property type="project" value="TreeGrafter"/>
</dbReference>
<dbReference type="Proteomes" id="UP001321473">
    <property type="component" value="Unassembled WGS sequence"/>
</dbReference>
<feature type="binding site" description="axial binding residue" evidence="5">
    <location>
        <position position="339"/>
    </location>
    <ligand>
        <name>heme</name>
        <dbReference type="ChEBI" id="CHEBI:30413"/>
    </ligand>
    <ligandPart>
        <name>Fe</name>
        <dbReference type="ChEBI" id="CHEBI:18248"/>
    </ligandPart>
</feature>
<dbReference type="GO" id="GO:0006082">
    <property type="term" value="P:organic acid metabolic process"/>
    <property type="evidence" value="ECO:0007669"/>
    <property type="project" value="TreeGrafter"/>
</dbReference>
<dbReference type="AlphaFoldDB" id="A0AAQ4D9D1"/>
<evidence type="ECO:0000256" key="6">
    <source>
        <dbReference type="RuleBase" id="RU000461"/>
    </source>
</evidence>
<gene>
    <name evidence="7" type="ORF">V5799_003296</name>
</gene>
<evidence type="ECO:0000256" key="3">
    <source>
        <dbReference type="ARBA" id="ARBA00023004"/>
    </source>
</evidence>
<reference evidence="7 8" key="1">
    <citation type="journal article" date="2023" name="Arcadia Sci">
        <title>De novo assembly of a long-read Amblyomma americanum tick genome.</title>
        <authorList>
            <person name="Chou S."/>
            <person name="Poskanzer K.E."/>
            <person name="Rollins M."/>
            <person name="Thuy-Boun P.S."/>
        </authorList>
    </citation>
    <scope>NUCLEOTIDE SEQUENCE [LARGE SCALE GENOMIC DNA]</scope>
    <source>
        <strain evidence="7">F_SG_1</strain>
        <tissue evidence="7">Salivary glands</tissue>
    </source>
</reference>
<name>A0AAQ4D9D1_AMBAM</name>
<accession>A0AAQ4D9D1</accession>
<dbReference type="GO" id="GO:0006805">
    <property type="term" value="P:xenobiotic metabolic process"/>
    <property type="evidence" value="ECO:0007669"/>
    <property type="project" value="TreeGrafter"/>
</dbReference>